<dbReference type="InterPro" id="IPR013587">
    <property type="entry name" value="Nitrate/nitrite_sensing"/>
</dbReference>
<comment type="caution">
    <text evidence="11">The sequence shown here is derived from an EMBL/GenBank/DDBJ whole genome shotgun (WGS) entry which is preliminary data.</text>
</comment>
<feature type="compositionally biased region" description="Basic and acidic residues" evidence="8">
    <location>
        <begin position="615"/>
        <end position="630"/>
    </location>
</feature>
<dbReference type="GO" id="GO:0016301">
    <property type="term" value="F:kinase activity"/>
    <property type="evidence" value="ECO:0007669"/>
    <property type="project" value="UniProtKB-KW"/>
</dbReference>
<accession>A0ABT1K6N8</accession>
<evidence type="ECO:0000259" key="10">
    <source>
        <dbReference type="PROSITE" id="PS50109"/>
    </source>
</evidence>
<evidence type="ECO:0000256" key="4">
    <source>
        <dbReference type="ARBA" id="ARBA00022679"/>
    </source>
</evidence>
<dbReference type="SMART" id="SM00387">
    <property type="entry name" value="HATPase_c"/>
    <property type="match status" value="1"/>
</dbReference>
<keyword evidence="4" id="KW-0808">Transferase</keyword>
<feature type="region of interest" description="Disordered" evidence="8">
    <location>
        <begin position="606"/>
        <end position="638"/>
    </location>
</feature>
<feature type="domain" description="Histidine kinase" evidence="10">
    <location>
        <begin position="502"/>
        <end position="607"/>
    </location>
</feature>
<keyword evidence="12" id="KW-1185">Reference proteome</keyword>
<evidence type="ECO:0000313" key="12">
    <source>
        <dbReference type="Proteomes" id="UP001320766"/>
    </source>
</evidence>
<dbReference type="PANTHER" id="PTHR45436:SF5">
    <property type="entry name" value="SENSOR HISTIDINE KINASE TRCS"/>
    <property type="match status" value="1"/>
</dbReference>
<comment type="catalytic activity">
    <reaction evidence="1">
        <text>ATP + protein L-histidine = ADP + protein N-phospho-L-histidine.</text>
        <dbReference type="EC" id="2.7.13.3"/>
    </reaction>
</comment>
<name>A0ABT1K6N8_9ACTN</name>
<evidence type="ECO:0000256" key="3">
    <source>
        <dbReference type="ARBA" id="ARBA00022553"/>
    </source>
</evidence>
<evidence type="ECO:0000256" key="7">
    <source>
        <dbReference type="ARBA" id="ARBA00022989"/>
    </source>
</evidence>
<evidence type="ECO:0000313" key="11">
    <source>
        <dbReference type="EMBL" id="MCP2349267.1"/>
    </source>
</evidence>
<keyword evidence="5 9" id="KW-0812">Transmembrane</keyword>
<dbReference type="RefSeq" id="WP_253773674.1">
    <property type="nucleotide sequence ID" value="NZ_BAAAVE010000008.1"/>
</dbReference>
<evidence type="ECO:0000256" key="5">
    <source>
        <dbReference type="ARBA" id="ARBA00022692"/>
    </source>
</evidence>
<dbReference type="InterPro" id="IPR050428">
    <property type="entry name" value="TCS_sensor_his_kinase"/>
</dbReference>
<dbReference type="InterPro" id="IPR003594">
    <property type="entry name" value="HATPase_dom"/>
</dbReference>
<dbReference type="PROSITE" id="PS50109">
    <property type="entry name" value="HIS_KIN"/>
    <property type="match status" value="1"/>
</dbReference>
<protein>
    <recommendedName>
        <fullName evidence="2">histidine kinase</fullName>
        <ecNumber evidence="2">2.7.13.3</ecNumber>
    </recommendedName>
</protein>
<feature type="transmembrane region" description="Helical" evidence="9">
    <location>
        <begin position="12"/>
        <end position="34"/>
    </location>
</feature>
<dbReference type="InterPro" id="IPR005467">
    <property type="entry name" value="His_kinase_dom"/>
</dbReference>
<evidence type="ECO:0000256" key="6">
    <source>
        <dbReference type="ARBA" id="ARBA00022777"/>
    </source>
</evidence>
<dbReference type="EMBL" id="JAMZEC010000001">
    <property type="protein sequence ID" value="MCP2349267.1"/>
    <property type="molecule type" value="Genomic_DNA"/>
</dbReference>
<dbReference type="InterPro" id="IPR036890">
    <property type="entry name" value="HATPase_C_sf"/>
</dbReference>
<proteinExistence type="predicted"/>
<evidence type="ECO:0000256" key="1">
    <source>
        <dbReference type="ARBA" id="ARBA00000085"/>
    </source>
</evidence>
<dbReference type="Pfam" id="PF02518">
    <property type="entry name" value="HATPase_c"/>
    <property type="match status" value="1"/>
</dbReference>
<evidence type="ECO:0000256" key="9">
    <source>
        <dbReference type="SAM" id="Phobius"/>
    </source>
</evidence>
<keyword evidence="3" id="KW-0597">Phosphoprotein</keyword>
<keyword evidence="6 11" id="KW-0418">Kinase</keyword>
<dbReference type="Proteomes" id="UP001320766">
    <property type="component" value="Unassembled WGS sequence"/>
</dbReference>
<reference evidence="11 12" key="1">
    <citation type="submission" date="2022-06" db="EMBL/GenBank/DDBJ databases">
        <title>Sequencing the genomes of 1000 actinobacteria strains.</title>
        <authorList>
            <person name="Klenk H.-P."/>
        </authorList>
    </citation>
    <scope>NUCLEOTIDE SEQUENCE [LARGE SCALE GENOMIC DNA]</scope>
    <source>
        <strain evidence="11 12">DSM 44170</strain>
    </source>
</reference>
<organism evidence="11 12">
    <name type="scientific">Nonomuraea roseoviolacea subsp. carminata</name>
    <dbReference type="NCBI Taxonomy" id="160689"/>
    <lineage>
        <taxon>Bacteria</taxon>
        <taxon>Bacillati</taxon>
        <taxon>Actinomycetota</taxon>
        <taxon>Actinomycetes</taxon>
        <taxon>Streptosporangiales</taxon>
        <taxon>Streptosporangiaceae</taxon>
        <taxon>Nonomuraea</taxon>
    </lineage>
</organism>
<dbReference type="SUPFAM" id="SSF55874">
    <property type="entry name" value="ATPase domain of HSP90 chaperone/DNA topoisomerase II/histidine kinase"/>
    <property type="match status" value="1"/>
</dbReference>
<dbReference type="EC" id="2.7.13.3" evidence="2"/>
<gene>
    <name evidence="11" type="ORF">HD595_005389</name>
</gene>
<evidence type="ECO:0000256" key="8">
    <source>
        <dbReference type="SAM" id="MobiDB-lite"/>
    </source>
</evidence>
<evidence type="ECO:0000256" key="2">
    <source>
        <dbReference type="ARBA" id="ARBA00012438"/>
    </source>
</evidence>
<dbReference type="PANTHER" id="PTHR45436">
    <property type="entry name" value="SENSOR HISTIDINE KINASE YKOH"/>
    <property type="match status" value="1"/>
</dbReference>
<dbReference type="Gene3D" id="3.30.565.10">
    <property type="entry name" value="Histidine kinase-like ATPase, C-terminal domain"/>
    <property type="match status" value="1"/>
</dbReference>
<sequence length="638" mass="70024">MGRSRTIRVKIIGLLLIPLASMVVLWGVITAVTATESLELRQYKTLWTNLRLPAYQLTTELQRERLASARLLRVKSNTNESELVAQRARTDAARERFKQLSAASMHTSEQIHAQVDAVLAQLGRLEPIRGEIDAGLAARLHVIETYNGVTDSLFGLHRNVAFIDDIPIYEQSRVVVDVSYARELLTREQALAAGPTTAAERRLFTQIVGNRRFLLDQALGELDPGLRDTQVSLITSPAYQRMRIMEDQIIAGGTPAGWLSATETLNKSFLDAQLQASSLLSGRAEPVADAVLRRAFLLAGTCFVLVIVSIGFSLRMGNRLSRELAALRLAALEVSRERLPQVVEKLRRGEKVEVPELSVTSTTTEIGDVGEAFSTVQQTAVEAAVGQAQLRDGVGHVFRNLARRSQTLLHRQRIQLEDMQHRATEPEALDDLFRLDHLTTRMRRHAEGLIILSGATPGRGWSKPVPLLDVVRGAAAEVEDYQRVIVEPMPGQRLAGPVVGDVIHLIAELIENATVYSPPHTPVQVRGEVAARGFALEVEDRGLGIAPEVMAELNARLASPPEFDLADSDQLGLFVVSRLAARHDIRVTLRGSPYGGTTAIVLIPAEHVSDPPAEPEERATDKEPAKEGARTIRVVQGE</sequence>
<dbReference type="Pfam" id="PF08376">
    <property type="entry name" value="NIT"/>
    <property type="match status" value="1"/>
</dbReference>
<keyword evidence="9" id="KW-0472">Membrane</keyword>
<keyword evidence="7 9" id="KW-1133">Transmembrane helix</keyword>